<gene>
    <name evidence="2" type="ORF">G647_02441</name>
</gene>
<feature type="region of interest" description="Disordered" evidence="1">
    <location>
        <begin position="27"/>
        <end position="78"/>
    </location>
</feature>
<organism evidence="2 3">
    <name type="scientific">Cladophialophora carrionii CBS 160.54</name>
    <dbReference type="NCBI Taxonomy" id="1279043"/>
    <lineage>
        <taxon>Eukaryota</taxon>
        <taxon>Fungi</taxon>
        <taxon>Dikarya</taxon>
        <taxon>Ascomycota</taxon>
        <taxon>Pezizomycotina</taxon>
        <taxon>Eurotiomycetes</taxon>
        <taxon>Chaetothyriomycetidae</taxon>
        <taxon>Chaetothyriales</taxon>
        <taxon>Herpotrichiellaceae</taxon>
        <taxon>Cladophialophora</taxon>
    </lineage>
</organism>
<accession>V9DI86</accession>
<reference evidence="2 3" key="1">
    <citation type="submission" date="2013-03" db="EMBL/GenBank/DDBJ databases">
        <title>The Genome Sequence of Cladophialophora carrionii CBS 160.54.</title>
        <authorList>
            <consortium name="The Broad Institute Genomics Platform"/>
            <person name="Cuomo C."/>
            <person name="de Hoog S."/>
            <person name="Gorbushina A."/>
            <person name="Walker B."/>
            <person name="Young S.K."/>
            <person name="Zeng Q."/>
            <person name="Gargeya S."/>
            <person name="Fitzgerald M."/>
            <person name="Haas B."/>
            <person name="Abouelleil A."/>
            <person name="Allen A.W."/>
            <person name="Alvarado L."/>
            <person name="Arachchi H.M."/>
            <person name="Berlin A.M."/>
            <person name="Chapman S.B."/>
            <person name="Gainer-Dewar J."/>
            <person name="Goldberg J."/>
            <person name="Griggs A."/>
            <person name="Gujja S."/>
            <person name="Hansen M."/>
            <person name="Howarth C."/>
            <person name="Imamovic A."/>
            <person name="Ireland A."/>
            <person name="Larimer J."/>
            <person name="McCowan C."/>
            <person name="Murphy C."/>
            <person name="Pearson M."/>
            <person name="Poon T.W."/>
            <person name="Priest M."/>
            <person name="Roberts A."/>
            <person name="Saif S."/>
            <person name="Shea T."/>
            <person name="Sisk P."/>
            <person name="Sykes S."/>
            <person name="Wortman J."/>
            <person name="Nusbaum C."/>
            <person name="Birren B."/>
        </authorList>
    </citation>
    <scope>NUCLEOTIDE SEQUENCE [LARGE SCALE GENOMIC DNA]</scope>
    <source>
        <strain evidence="2 3">CBS 160.54</strain>
    </source>
</reference>
<feature type="region of interest" description="Disordered" evidence="1">
    <location>
        <begin position="99"/>
        <end position="122"/>
    </location>
</feature>
<sequence length="354" mass="39629">MSAPRESSPLAAGLEGPCPILQSLPHTSVINTQSAATTKVSKMTPLQEEPHEPDDEPCQPCSQAQPVDIVEQSHYPDSGQSEAISKYVFIMREAIKKQGERLHQEETQEAEQEGSPAEKEGEKLGFHIKVSRKKKPAPLLLTAKVHGKDILCGLKSKVRRVRFILPKKSEENGPQSELRPHTSKRLSLSFLASEAKARIASMVPTRKPIALLFPPVRSKLRKQSEGRPKHKISDGALSASSLAEKCTNKEERLATPDQAYADEEDIDEHEEVALLSLRSLSSSSRNSFEASHFYTPMIPSRSRCDYEYRLEESRFRKTIGFSRDAVSRGMSSLKLHAKNVPWTRRRNGGWSRLE</sequence>
<dbReference type="HOGENOM" id="CLU_773955_0_0_1"/>
<dbReference type="OrthoDB" id="4157279at2759"/>
<dbReference type="GeneID" id="19980934"/>
<evidence type="ECO:0000313" key="3">
    <source>
        <dbReference type="Proteomes" id="UP000030678"/>
    </source>
</evidence>
<protein>
    <submittedName>
        <fullName evidence="2">Uncharacterized protein</fullName>
    </submittedName>
</protein>
<proteinExistence type="predicted"/>
<dbReference type="AlphaFoldDB" id="V9DI86"/>
<dbReference type="RefSeq" id="XP_008725012.1">
    <property type="nucleotide sequence ID" value="XM_008726790.1"/>
</dbReference>
<dbReference type="Proteomes" id="UP000030678">
    <property type="component" value="Unassembled WGS sequence"/>
</dbReference>
<dbReference type="VEuPathDB" id="FungiDB:G647_02441"/>
<evidence type="ECO:0000313" key="2">
    <source>
        <dbReference type="EMBL" id="ETI25667.1"/>
    </source>
</evidence>
<feature type="compositionally biased region" description="Polar residues" evidence="1">
    <location>
        <begin position="27"/>
        <end position="41"/>
    </location>
</feature>
<dbReference type="EMBL" id="KB822703">
    <property type="protein sequence ID" value="ETI25667.1"/>
    <property type="molecule type" value="Genomic_DNA"/>
</dbReference>
<evidence type="ECO:0000256" key="1">
    <source>
        <dbReference type="SAM" id="MobiDB-lite"/>
    </source>
</evidence>
<name>V9DI86_9EURO</name>